<accession>A0A2P2LCS1</accession>
<dbReference type="EMBL" id="GGEC01035256">
    <property type="protein sequence ID" value="MBX15740.1"/>
    <property type="molecule type" value="Transcribed_RNA"/>
</dbReference>
<evidence type="ECO:0000313" key="1">
    <source>
        <dbReference type="EMBL" id="MBX15740.1"/>
    </source>
</evidence>
<proteinExistence type="predicted"/>
<protein>
    <submittedName>
        <fullName evidence="1">Uncharacterized protein</fullName>
    </submittedName>
</protein>
<name>A0A2P2LCS1_RHIMU</name>
<organism evidence="1">
    <name type="scientific">Rhizophora mucronata</name>
    <name type="common">Asiatic mangrove</name>
    <dbReference type="NCBI Taxonomy" id="61149"/>
    <lineage>
        <taxon>Eukaryota</taxon>
        <taxon>Viridiplantae</taxon>
        <taxon>Streptophyta</taxon>
        <taxon>Embryophyta</taxon>
        <taxon>Tracheophyta</taxon>
        <taxon>Spermatophyta</taxon>
        <taxon>Magnoliopsida</taxon>
        <taxon>eudicotyledons</taxon>
        <taxon>Gunneridae</taxon>
        <taxon>Pentapetalae</taxon>
        <taxon>rosids</taxon>
        <taxon>fabids</taxon>
        <taxon>Malpighiales</taxon>
        <taxon>Rhizophoraceae</taxon>
        <taxon>Rhizophora</taxon>
    </lineage>
</organism>
<reference evidence="1" key="1">
    <citation type="submission" date="2018-02" db="EMBL/GenBank/DDBJ databases">
        <title>Rhizophora mucronata_Transcriptome.</title>
        <authorList>
            <person name="Meera S.P."/>
            <person name="Sreeshan A."/>
            <person name="Augustine A."/>
        </authorList>
    </citation>
    <scope>NUCLEOTIDE SEQUENCE</scope>
    <source>
        <tissue evidence="1">Leaf</tissue>
    </source>
</reference>
<sequence>MLVSGGKVCFPLSSMNLILQSTVSKH</sequence>
<dbReference type="AlphaFoldDB" id="A0A2P2LCS1"/>